<comment type="caution">
    <text evidence="1">The sequence shown here is derived from an EMBL/GenBank/DDBJ whole genome shotgun (WGS) entry which is preliminary data.</text>
</comment>
<organism evidence="1 2">
    <name type="scientific">Cognatilysobacter xinjiangensis</name>
    <dbReference type="NCBI Taxonomy" id="546892"/>
    <lineage>
        <taxon>Bacteria</taxon>
        <taxon>Pseudomonadati</taxon>
        <taxon>Pseudomonadota</taxon>
        <taxon>Gammaproteobacteria</taxon>
        <taxon>Lysobacterales</taxon>
        <taxon>Lysobacteraceae</taxon>
        <taxon>Cognatilysobacter</taxon>
    </lineage>
</organism>
<evidence type="ECO:0000313" key="2">
    <source>
        <dbReference type="Proteomes" id="UP000643403"/>
    </source>
</evidence>
<gene>
    <name evidence="1" type="ORF">GCM10008101_00970</name>
</gene>
<dbReference type="Proteomes" id="UP000643403">
    <property type="component" value="Unassembled WGS sequence"/>
</dbReference>
<reference evidence="2" key="1">
    <citation type="journal article" date="2019" name="Int. J. Syst. Evol. Microbiol.">
        <title>The Global Catalogue of Microorganisms (GCM) 10K type strain sequencing project: providing services to taxonomists for standard genome sequencing and annotation.</title>
        <authorList>
            <consortium name="The Broad Institute Genomics Platform"/>
            <consortium name="The Broad Institute Genome Sequencing Center for Infectious Disease"/>
            <person name="Wu L."/>
            <person name="Ma J."/>
        </authorList>
    </citation>
    <scope>NUCLEOTIDE SEQUENCE [LARGE SCALE GENOMIC DNA]</scope>
    <source>
        <strain evidence="2">KCTC 22558</strain>
    </source>
</reference>
<accession>A0ABQ3BQ71</accession>
<name>A0ABQ3BQ71_9GAMM</name>
<dbReference type="EMBL" id="BMXY01000001">
    <property type="protein sequence ID" value="GGZ51756.1"/>
    <property type="molecule type" value="Genomic_DNA"/>
</dbReference>
<dbReference type="RefSeq" id="WP_189446382.1">
    <property type="nucleotide sequence ID" value="NZ_BMXY01000001.1"/>
</dbReference>
<proteinExistence type="predicted"/>
<keyword evidence="2" id="KW-1185">Reference proteome</keyword>
<evidence type="ECO:0000313" key="1">
    <source>
        <dbReference type="EMBL" id="GGZ51756.1"/>
    </source>
</evidence>
<protein>
    <submittedName>
        <fullName evidence="1">Uncharacterized protein</fullName>
    </submittedName>
</protein>
<sequence length="80" mass="8526">MKLDLFRRSDGALIVVPSRFARCLPGPAPEGLRYIRSVRQDLAVLGDALVLDIGLHGFAVAHGADEALLRSSPTEAFAPA</sequence>